<dbReference type="RefSeq" id="WP_078695942.1">
    <property type="nucleotide sequence ID" value="NZ_FUYH01000005.1"/>
</dbReference>
<evidence type="ECO:0000259" key="1">
    <source>
        <dbReference type="Pfam" id="PF00056"/>
    </source>
</evidence>
<dbReference type="InterPro" id="IPR036291">
    <property type="entry name" value="NAD(P)-bd_dom_sf"/>
</dbReference>
<evidence type="ECO:0000313" key="3">
    <source>
        <dbReference type="Proteomes" id="UP000190105"/>
    </source>
</evidence>
<dbReference type="SUPFAM" id="SSF51735">
    <property type="entry name" value="NAD(P)-binding Rossmann-fold domains"/>
    <property type="match status" value="1"/>
</dbReference>
<dbReference type="OrthoDB" id="1704578at2"/>
<dbReference type="PANTHER" id="PTHR43128">
    <property type="entry name" value="L-2-HYDROXYCARBOXYLATE DEHYDROGENASE (NAD(P)(+))"/>
    <property type="match status" value="1"/>
</dbReference>
<feature type="domain" description="Lactate/malate dehydrogenase N-terminal" evidence="1">
    <location>
        <begin position="112"/>
        <end position="254"/>
    </location>
</feature>
<dbReference type="GO" id="GO:0004459">
    <property type="term" value="F:L-lactate dehydrogenase (NAD+) activity"/>
    <property type="evidence" value="ECO:0007669"/>
    <property type="project" value="TreeGrafter"/>
</dbReference>
<keyword evidence="3" id="KW-1185">Reference proteome</keyword>
<dbReference type="PANTHER" id="PTHR43128:SF16">
    <property type="entry name" value="L-LACTATE DEHYDROGENASE"/>
    <property type="match status" value="1"/>
</dbReference>
<dbReference type="Pfam" id="PF00056">
    <property type="entry name" value="Ldh_1_N"/>
    <property type="match status" value="1"/>
</dbReference>
<sequence>MHFYKYNNQIFISDKELNFEKASEKEVMSSDKIYAASFMPPSQSKRTFSISAEDLLFQSNEGIEIIKQNINPNSTIPDWLREKIQSRKVIGVNLNYITWEDVLKYKPPVKWNINIAGLGDVGGILLSGLKLLGADIINSIGIFDIDYNKVMRWLYESNQILSANSSDFLPQIKSIKSDEIFECDMFVFCVTAGVPKIDDNTEDVRMAQFNKNSEIIKFYAKKARDMKFKGIFAVVSDPVDLLCRTAFIWSNMNENGEFDFNGLAPEQIRGYGLGVMYSRAAYFAKELGFGKQYLSEGRVFGPHGEGLIVANSIKDYDDDISKELTEKTIRANLFVRETGYKPFIAPALSSGALSILSTLKGEWHYSSIFIDGTYMGLKNRMLPTGIEIERINLPEILFNRIKKTFEVLKNHE</sequence>
<reference evidence="3" key="1">
    <citation type="submission" date="2017-02" db="EMBL/GenBank/DDBJ databases">
        <authorList>
            <person name="Varghese N."/>
            <person name="Submissions S."/>
        </authorList>
    </citation>
    <scope>NUCLEOTIDE SEQUENCE [LARGE SCALE GENOMIC DNA]</scope>
    <source>
        <strain evidence="3">USBA 833</strain>
    </source>
</reference>
<organism evidence="2 3">
    <name type="scientific">Caloramator quimbayensis</name>
    <dbReference type="NCBI Taxonomy" id="1147123"/>
    <lineage>
        <taxon>Bacteria</taxon>
        <taxon>Bacillati</taxon>
        <taxon>Bacillota</taxon>
        <taxon>Clostridia</taxon>
        <taxon>Eubacteriales</taxon>
        <taxon>Clostridiaceae</taxon>
        <taxon>Caloramator</taxon>
    </lineage>
</organism>
<dbReference type="EMBL" id="FUYH01000005">
    <property type="protein sequence ID" value="SKA83624.1"/>
    <property type="molecule type" value="Genomic_DNA"/>
</dbReference>
<evidence type="ECO:0000313" key="2">
    <source>
        <dbReference type="EMBL" id="SKA83624.1"/>
    </source>
</evidence>
<proteinExistence type="predicted"/>
<protein>
    <submittedName>
        <fullName evidence="2">Malate/lactate dehydrogenase</fullName>
    </submittedName>
</protein>
<gene>
    <name evidence="2" type="ORF">SAMN05443428_105125</name>
</gene>
<dbReference type="Gene3D" id="3.40.50.720">
    <property type="entry name" value="NAD(P)-binding Rossmann-like Domain"/>
    <property type="match status" value="1"/>
</dbReference>
<accession>A0A1T4X1Z9</accession>
<dbReference type="GO" id="GO:0006089">
    <property type="term" value="P:lactate metabolic process"/>
    <property type="evidence" value="ECO:0007669"/>
    <property type="project" value="TreeGrafter"/>
</dbReference>
<dbReference type="AlphaFoldDB" id="A0A1T4X1Z9"/>
<name>A0A1T4X1Z9_9CLOT</name>
<dbReference type="Proteomes" id="UP000190105">
    <property type="component" value="Unassembled WGS sequence"/>
</dbReference>
<dbReference type="STRING" id="1147123.SAMN05443428_105125"/>
<dbReference type="InterPro" id="IPR001236">
    <property type="entry name" value="Lactate/malate_DH_N"/>
</dbReference>